<sequence>MGELEAGGEVEDMRGTGAAPSKAGTIAPGPKPPPSSACSTICLSSRRAREAAGAAGAKRLGLLKDAAWAEDPTPRLGKVAWQSVHQLVHPQPPGPVITGSHIGRVGESYYMKFSTFSNWRSHAVRVKVPAPA</sequence>
<evidence type="ECO:0000313" key="2">
    <source>
        <dbReference type="EMBL" id="KAJ8343158.1"/>
    </source>
</evidence>
<gene>
    <name evidence="2" type="ORF">AAFF_G00243760</name>
</gene>
<accession>A0AAD7R225</accession>
<proteinExistence type="predicted"/>
<name>A0AAD7R225_9TELE</name>
<dbReference type="Proteomes" id="UP001221898">
    <property type="component" value="Unassembled WGS sequence"/>
</dbReference>
<dbReference type="AlphaFoldDB" id="A0AAD7R225"/>
<protein>
    <submittedName>
        <fullName evidence="2">Uncharacterized protein</fullName>
    </submittedName>
</protein>
<organism evidence="2 3">
    <name type="scientific">Aldrovandia affinis</name>
    <dbReference type="NCBI Taxonomy" id="143900"/>
    <lineage>
        <taxon>Eukaryota</taxon>
        <taxon>Metazoa</taxon>
        <taxon>Chordata</taxon>
        <taxon>Craniata</taxon>
        <taxon>Vertebrata</taxon>
        <taxon>Euteleostomi</taxon>
        <taxon>Actinopterygii</taxon>
        <taxon>Neopterygii</taxon>
        <taxon>Teleostei</taxon>
        <taxon>Notacanthiformes</taxon>
        <taxon>Halosauridae</taxon>
        <taxon>Aldrovandia</taxon>
    </lineage>
</organism>
<reference evidence="2" key="1">
    <citation type="journal article" date="2023" name="Science">
        <title>Genome structures resolve the early diversification of teleost fishes.</title>
        <authorList>
            <person name="Parey E."/>
            <person name="Louis A."/>
            <person name="Montfort J."/>
            <person name="Bouchez O."/>
            <person name="Roques C."/>
            <person name="Iampietro C."/>
            <person name="Lluch J."/>
            <person name="Castinel A."/>
            <person name="Donnadieu C."/>
            <person name="Desvignes T."/>
            <person name="Floi Bucao C."/>
            <person name="Jouanno E."/>
            <person name="Wen M."/>
            <person name="Mejri S."/>
            <person name="Dirks R."/>
            <person name="Jansen H."/>
            <person name="Henkel C."/>
            <person name="Chen W.J."/>
            <person name="Zahm M."/>
            <person name="Cabau C."/>
            <person name="Klopp C."/>
            <person name="Thompson A.W."/>
            <person name="Robinson-Rechavi M."/>
            <person name="Braasch I."/>
            <person name="Lecointre G."/>
            <person name="Bobe J."/>
            <person name="Postlethwait J.H."/>
            <person name="Berthelot C."/>
            <person name="Roest Crollius H."/>
            <person name="Guiguen Y."/>
        </authorList>
    </citation>
    <scope>NUCLEOTIDE SEQUENCE</scope>
    <source>
        <strain evidence="2">NC1722</strain>
    </source>
</reference>
<dbReference type="EMBL" id="JAINUG010003232">
    <property type="protein sequence ID" value="KAJ8343158.1"/>
    <property type="molecule type" value="Genomic_DNA"/>
</dbReference>
<comment type="caution">
    <text evidence="2">The sequence shown here is derived from an EMBL/GenBank/DDBJ whole genome shotgun (WGS) entry which is preliminary data.</text>
</comment>
<feature type="region of interest" description="Disordered" evidence="1">
    <location>
        <begin position="1"/>
        <end position="38"/>
    </location>
</feature>
<evidence type="ECO:0000256" key="1">
    <source>
        <dbReference type="SAM" id="MobiDB-lite"/>
    </source>
</evidence>
<feature type="compositionally biased region" description="Acidic residues" evidence="1">
    <location>
        <begin position="1"/>
        <end position="10"/>
    </location>
</feature>
<keyword evidence="3" id="KW-1185">Reference proteome</keyword>
<evidence type="ECO:0000313" key="3">
    <source>
        <dbReference type="Proteomes" id="UP001221898"/>
    </source>
</evidence>